<dbReference type="GO" id="GO:0005634">
    <property type="term" value="C:nucleus"/>
    <property type="evidence" value="ECO:0007669"/>
    <property type="project" value="UniProtKB-SubCell"/>
</dbReference>
<gene>
    <name evidence="10" type="ORF">PMAYCL1PPCAC_14475</name>
</gene>
<comment type="subcellular location">
    <subcellularLocation>
        <location evidence="2">Chromosome</location>
        <location evidence="2">Telomere</location>
    </subcellularLocation>
    <subcellularLocation>
        <location evidence="1">Nucleus</location>
    </subcellularLocation>
</comment>
<evidence type="ECO:0000256" key="7">
    <source>
        <dbReference type="ARBA" id="ARBA00023242"/>
    </source>
</evidence>
<evidence type="ECO:0000313" key="11">
    <source>
        <dbReference type="Proteomes" id="UP001328107"/>
    </source>
</evidence>
<comment type="caution">
    <text evidence="10">The sequence shown here is derived from an EMBL/GenBank/DDBJ whole genome shotgun (WGS) entry which is preliminary data.</text>
</comment>
<dbReference type="AlphaFoldDB" id="A0AAN4ZVE3"/>
<feature type="compositionally biased region" description="Low complexity" evidence="8">
    <location>
        <begin position="260"/>
        <end position="304"/>
    </location>
</feature>
<keyword evidence="4" id="KW-0158">Chromosome</keyword>
<proteinExistence type="inferred from homology"/>
<dbReference type="Gene3D" id="2.40.50.140">
    <property type="entry name" value="Nucleic acid-binding proteins"/>
    <property type="match status" value="1"/>
</dbReference>
<dbReference type="SUPFAM" id="SSF50249">
    <property type="entry name" value="Nucleic acid-binding proteins"/>
    <property type="match status" value="1"/>
</dbReference>
<evidence type="ECO:0000256" key="4">
    <source>
        <dbReference type="ARBA" id="ARBA00022454"/>
    </source>
</evidence>
<keyword evidence="5" id="KW-0779">Telomere</keyword>
<protein>
    <recommendedName>
        <fullName evidence="9">Protection of telomeres protein 1 ssDNA-binding domain-containing protein</fullName>
    </recommendedName>
</protein>
<keyword evidence="6" id="KW-0238">DNA-binding</keyword>
<dbReference type="GO" id="GO:0043047">
    <property type="term" value="F:single-stranded telomeric DNA binding"/>
    <property type="evidence" value="ECO:0007669"/>
    <property type="project" value="InterPro"/>
</dbReference>
<evidence type="ECO:0000256" key="3">
    <source>
        <dbReference type="ARBA" id="ARBA00008442"/>
    </source>
</evidence>
<evidence type="ECO:0000256" key="2">
    <source>
        <dbReference type="ARBA" id="ARBA00004574"/>
    </source>
</evidence>
<evidence type="ECO:0000256" key="8">
    <source>
        <dbReference type="SAM" id="MobiDB-lite"/>
    </source>
</evidence>
<organism evidence="10 11">
    <name type="scientific">Pristionchus mayeri</name>
    <dbReference type="NCBI Taxonomy" id="1317129"/>
    <lineage>
        <taxon>Eukaryota</taxon>
        <taxon>Metazoa</taxon>
        <taxon>Ecdysozoa</taxon>
        <taxon>Nematoda</taxon>
        <taxon>Chromadorea</taxon>
        <taxon>Rhabditida</taxon>
        <taxon>Rhabditina</taxon>
        <taxon>Diplogasteromorpha</taxon>
        <taxon>Diplogasteroidea</taxon>
        <taxon>Neodiplogasteridae</taxon>
        <taxon>Pristionchus</taxon>
    </lineage>
</organism>
<dbReference type="Proteomes" id="UP001328107">
    <property type="component" value="Unassembled WGS sequence"/>
</dbReference>
<accession>A0AAN4ZVE3</accession>
<evidence type="ECO:0000313" key="10">
    <source>
        <dbReference type="EMBL" id="GMR44280.1"/>
    </source>
</evidence>
<keyword evidence="11" id="KW-1185">Reference proteome</keyword>
<reference evidence="11" key="1">
    <citation type="submission" date="2022-10" db="EMBL/GenBank/DDBJ databases">
        <title>Genome assembly of Pristionchus species.</title>
        <authorList>
            <person name="Yoshida K."/>
            <person name="Sommer R.J."/>
        </authorList>
    </citation>
    <scope>NUCLEOTIDE SEQUENCE [LARGE SCALE GENOMIC DNA]</scope>
    <source>
        <strain evidence="11">RS5460</strain>
    </source>
</reference>
<dbReference type="InterPro" id="IPR012340">
    <property type="entry name" value="NA-bd_OB-fold"/>
</dbReference>
<evidence type="ECO:0000256" key="5">
    <source>
        <dbReference type="ARBA" id="ARBA00022895"/>
    </source>
</evidence>
<keyword evidence="7" id="KW-0539">Nucleus</keyword>
<sequence>VMRPLVPEIPRPQKYGGDLGLVDSLTSIPRGNYADVIVQFVSSTKSDHNGMPCLLVWDGSDWPLDRPLNSLDSEDKEPEIPANPVVKEKAKGRIVTIFCYDYDNQLQHPIRSGDWLYVQNVHCGFTQGSKYSSFIMHNNARPRSIWRLDLPIAEGLFYEEQWKAAIERVKSAQPVSPEVIKLRQQLMWDDPGGGATLAAAVPEKWTPEGLEQLRQLIADEMEGEGIVLSDDDEALAAIAKSATAAMKAKMDELDAAAASAADQRVQPAPAAPLPSLQPLQQSAAARSPPAAAAVPRRQPRQQLATGSDSLLSEEEC</sequence>
<feature type="non-terminal residue" evidence="10">
    <location>
        <position position="1"/>
    </location>
</feature>
<dbReference type="GO" id="GO:0000781">
    <property type="term" value="C:chromosome, telomeric region"/>
    <property type="evidence" value="ECO:0007669"/>
    <property type="project" value="UniProtKB-SubCell"/>
</dbReference>
<feature type="domain" description="Protection of telomeres protein 1 ssDNA-binding" evidence="9">
    <location>
        <begin position="26"/>
        <end position="170"/>
    </location>
</feature>
<dbReference type="EMBL" id="BTRK01000003">
    <property type="protein sequence ID" value="GMR44280.1"/>
    <property type="molecule type" value="Genomic_DNA"/>
</dbReference>
<name>A0AAN4ZVE3_9BILA</name>
<comment type="similarity">
    <text evidence="3">Belongs to the telombin family.</text>
</comment>
<evidence type="ECO:0000256" key="6">
    <source>
        <dbReference type="ARBA" id="ARBA00023125"/>
    </source>
</evidence>
<evidence type="ECO:0000259" key="9">
    <source>
        <dbReference type="Pfam" id="PF16686"/>
    </source>
</evidence>
<evidence type="ECO:0000256" key="1">
    <source>
        <dbReference type="ARBA" id="ARBA00004123"/>
    </source>
</evidence>
<dbReference type="InterPro" id="IPR032042">
    <property type="entry name" value="POT1PC"/>
</dbReference>
<dbReference type="Pfam" id="PF16686">
    <property type="entry name" value="POT1PC"/>
    <property type="match status" value="1"/>
</dbReference>
<feature type="region of interest" description="Disordered" evidence="8">
    <location>
        <begin position="260"/>
        <end position="316"/>
    </location>
</feature>